<comment type="caution">
    <text evidence="2">The sequence shown here is derived from an EMBL/GenBank/DDBJ whole genome shotgun (WGS) entry which is preliminary data.</text>
</comment>
<keyword evidence="1" id="KW-1133">Transmembrane helix</keyword>
<evidence type="ECO:0000256" key="1">
    <source>
        <dbReference type="SAM" id="Phobius"/>
    </source>
</evidence>
<name>A0AAW2HG10_9NEOP</name>
<proteinExistence type="predicted"/>
<protein>
    <recommendedName>
        <fullName evidence="3">NADH-ubiquinone oxidoreductase MWFE subunit</fullName>
    </recommendedName>
</protein>
<reference evidence="2" key="1">
    <citation type="journal article" date="2024" name="Gigascience">
        <title>Chromosome-level genome of the poultry shaft louse Menopon gallinae provides insight into the host-switching and adaptive evolution of parasitic lice.</title>
        <authorList>
            <person name="Xu Y."/>
            <person name="Ma L."/>
            <person name="Liu S."/>
            <person name="Liang Y."/>
            <person name="Liu Q."/>
            <person name="He Z."/>
            <person name="Tian L."/>
            <person name="Duan Y."/>
            <person name="Cai W."/>
            <person name="Li H."/>
            <person name="Song F."/>
        </authorList>
    </citation>
    <scope>NUCLEOTIDE SEQUENCE</scope>
    <source>
        <strain evidence="2">Cailab_2023a</strain>
    </source>
</reference>
<gene>
    <name evidence="2" type="ORF">PYX00_010539</name>
</gene>
<dbReference type="InterPro" id="IPR017384">
    <property type="entry name" value="NADH_Ub_cplx-1_asu_su-1"/>
</dbReference>
<feature type="transmembrane region" description="Helical" evidence="1">
    <location>
        <begin position="6"/>
        <end position="29"/>
    </location>
</feature>
<dbReference type="AlphaFoldDB" id="A0AAW2HG10"/>
<evidence type="ECO:0000313" key="2">
    <source>
        <dbReference type="EMBL" id="KAL0268710.1"/>
    </source>
</evidence>
<organism evidence="2">
    <name type="scientific">Menopon gallinae</name>
    <name type="common">poultry shaft louse</name>
    <dbReference type="NCBI Taxonomy" id="328185"/>
    <lineage>
        <taxon>Eukaryota</taxon>
        <taxon>Metazoa</taxon>
        <taxon>Ecdysozoa</taxon>
        <taxon>Arthropoda</taxon>
        <taxon>Hexapoda</taxon>
        <taxon>Insecta</taxon>
        <taxon>Pterygota</taxon>
        <taxon>Neoptera</taxon>
        <taxon>Paraneoptera</taxon>
        <taxon>Psocodea</taxon>
        <taxon>Troctomorpha</taxon>
        <taxon>Phthiraptera</taxon>
        <taxon>Amblycera</taxon>
        <taxon>Menoponidae</taxon>
        <taxon>Menopon</taxon>
    </lineage>
</organism>
<dbReference type="EMBL" id="JARGDH010000005">
    <property type="protein sequence ID" value="KAL0268710.1"/>
    <property type="molecule type" value="Genomic_DNA"/>
</dbReference>
<keyword evidence="1" id="KW-0472">Membrane</keyword>
<dbReference type="Pfam" id="PF15879">
    <property type="entry name" value="MWFE"/>
    <property type="match status" value="1"/>
</dbReference>
<accession>A0AAW2HG10</accession>
<evidence type="ECO:0008006" key="3">
    <source>
        <dbReference type="Google" id="ProtNLM"/>
    </source>
</evidence>
<keyword evidence="1" id="KW-0812">Transmembrane</keyword>
<sequence length="92" mass="10389">MWYEILPSFFIIAGLFSVPPVVTYATNMLMLGQPFRRKYEGNFNLFQICRDSRINNGKSPYGFVGLENIPDDIVASTKGGKEDSKNDSSRNC</sequence>